<dbReference type="InterPro" id="IPR036864">
    <property type="entry name" value="Zn2-C6_fun-type_DNA-bd_sf"/>
</dbReference>
<evidence type="ECO:0000256" key="5">
    <source>
        <dbReference type="ARBA" id="ARBA00023163"/>
    </source>
</evidence>
<dbReference type="STRING" id="983966.A0A1E4S4T1"/>
<dbReference type="Pfam" id="PF00172">
    <property type="entry name" value="Zn_clus"/>
    <property type="match status" value="1"/>
</dbReference>
<accession>A0A1E4S4T1</accession>
<feature type="region of interest" description="Disordered" evidence="7">
    <location>
        <begin position="1"/>
        <end position="20"/>
    </location>
</feature>
<dbReference type="OrthoDB" id="3251668at2759"/>
<reference evidence="9 10" key="1">
    <citation type="journal article" date="2016" name="Proc. Natl. Acad. Sci. U.S.A.">
        <title>Comparative genomics of biotechnologically important yeasts.</title>
        <authorList>
            <person name="Riley R."/>
            <person name="Haridas S."/>
            <person name="Wolfe K.H."/>
            <person name="Lopes M.R."/>
            <person name="Hittinger C.T."/>
            <person name="Goeker M."/>
            <person name="Salamov A.A."/>
            <person name="Wisecaver J.H."/>
            <person name="Long T.M."/>
            <person name="Calvey C.H."/>
            <person name="Aerts A.L."/>
            <person name="Barry K.W."/>
            <person name="Choi C."/>
            <person name="Clum A."/>
            <person name="Coughlan A.Y."/>
            <person name="Deshpande S."/>
            <person name="Douglass A.P."/>
            <person name="Hanson S.J."/>
            <person name="Klenk H.-P."/>
            <person name="LaButti K.M."/>
            <person name="Lapidus A."/>
            <person name="Lindquist E.A."/>
            <person name="Lipzen A.M."/>
            <person name="Meier-Kolthoff J.P."/>
            <person name="Ohm R.A."/>
            <person name="Otillar R.P."/>
            <person name="Pangilinan J.L."/>
            <person name="Peng Y."/>
            <person name="Rokas A."/>
            <person name="Rosa C.A."/>
            <person name="Scheuner C."/>
            <person name="Sibirny A.A."/>
            <person name="Slot J.C."/>
            <person name="Stielow J.B."/>
            <person name="Sun H."/>
            <person name="Kurtzman C.P."/>
            <person name="Blackwell M."/>
            <person name="Grigoriev I.V."/>
            <person name="Jeffries T.W."/>
        </authorList>
    </citation>
    <scope>NUCLEOTIDE SEQUENCE [LARGE SCALE GENOMIC DNA]</scope>
    <source>
        <strain evidence="10">ATCC 18201 / CBS 1600 / BCRC 20928 / JCM 3617 / NBRC 0987 / NRRL Y-1542</strain>
    </source>
</reference>
<dbReference type="EMBL" id="KV453928">
    <property type="protein sequence ID" value="ODV74460.1"/>
    <property type="molecule type" value="Genomic_DNA"/>
</dbReference>
<evidence type="ECO:0000259" key="8">
    <source>
        <dbReference type="PROSITE" id="PS50048"/>
    </source>
</evidence>
<evidence type="ECO:0000256" key="4">
    <source>
        <dbReference type="ARBA" id="ARBA00023125"/>
    </source>
</evidence>
<proteinExistence type="predicted"/>
<gene>
    <name evidence="9" type="ORF">CYBJADRAFT_167121</name>
</gene>
<feature type="domain" description="Zn(2)-C6 fungal-type" evidence="8">
    <location>
        <begin position="333"/>
        <end position="361"/>
    </location>
</feature>
<dbReference type="AlphaFoldDB" id="A0A1E4S4T1"/>
<protein>
    <recommendedName>
        <fullName evidence="8">Zn(2)-C6 fungal-type domain-containing protein</fullName>
    </recommendedName>
</protein>
<sequence>METVDNAPSNTPTLSPERANSTCNALAASTVMPLRLTAMVLTSGGSADNEEEQLHQQVQERKHLSINDLIDAAAATEWSSGSNNYTHTDFDGMFDSSKAHTSMDTTMTPFDMEIYKHCYDEGATSGGRGDVLTKDEERRIFLRSTPPMIEDSSEFHMEFPEPRIDFFLEEMVNNSPFQPSDPPNDRADAVNSDLNSFEHHSLPPLSSLNVFGLERGTQRDHQATIRRQAGLVDLPLMSSSPTPPNPFKTLTPILPPSPHSSRRLRKGKMVDYSRNCKETTAFSPECSNAPAKNYRADKQQLPHNFYQRNPSAIKTQARHRQFKTTILARSKNGCWTCRIRKKKCSEEKPSCAQCVKLGLTCDGYSVEKPVFMDNQKSQREKLDAIKKKTALKKKIGIKKVKL</sequence>
<keyword evidence="2" id="KW-0862">Zinc</keyword>
<dbReference type="GO" id="GO:0000981">
    <property type="term" value="F:DNA-binding transcription factor activity, RNA polymerase II-specific"/>
    <property type="evidence" value="ECO:0007669"/>
    <property type="project" value="InterPro"/>
</dbReference>
<dbReference type="PANTHER" id="PTHR36206:SF4">
    <property type="entry name" value="HYPOTHETICAL CONSERVED PROTEIN (EUROFUNG)-RELATED"/>
    <property type="match status" value="1"/>
</dbReference>
<keyword evidence="6" id="KW-0539">Nucleus</keyword>
<dbReference type="InterPro" id="IPR001138">
    <property type="entry name" value="Zn2Cys6_DnaBD"/>
</dbReference>
<dbReference type="Proteomes" id="UP000094389">
    <property type="component" value="Unassembled WGS sequence"/>
</dbReference>
<keyword evidence="1" id="KW-0479">Metal-binding</keyword>
<evidence type="ECO:0000256" key="1">
    <source>
        <dbReference type="ARBA" id="ARBA00022723"/>
    </source>
</evidence>
<dbReference type="PANTHER" id="PTHR36206">
    <property type="entry name" value="ASPERCRYPTIN BIOSYNTHESIS CLUSTER-SPECIFIC TRANSCRIPTION REGULATOR ATNN-RELATED"/>
    <property type="match status" value="1"/>
</dbReference>
<dbReference type="PROSITE" id="PS50048">
    <property type="entry name" value="ZN2_CY6_FUNGAL_2"/>
    <property type="match status" value="1"/>
</dbReference>
<dbReference type="CDD" id="cd00067">
    <property type="entry name" value="GAL4"/>
    <property type="match status" value="1"/>
</dbReference>
<keyword evidence="3" id="KW-0805">Transcription regulation</keyword>
<dbReference type="Gene3D" id="4.10.240.10">
    <property type="entry name" value="Zn(2)-C6 fungal-type DNA-binding domain"/>
    <property type="match status" value="1"/>
</dbReference>
<evidence type="ECO:0000256" key="2">
    <source>
        <dbReference type="ARBA" id="ARBA00022833"/>
    </source>
</evidence>
<evidence type="ECO:0000313" key="9">
    <source>
        <dbReference type="EMBL" id="ODV74460.1"/>
    </source>
</evidence>
<evidence type="ECO:0000313" key="10">
    <source>
        <dbReference type="Proteomes" id="UP000094389"/>
    </source>
</evidence>
<keyword evidence="5" id="KW-0804">Transcription</keyword>
<evidence type="ECO:0000256" key="3">
    <source>
        <dbReference type="ARBA" id="ARBA00023015"/>
    </source>
</evidence>
<dbReference type="SMART" id="SM00066">
    <property type="entry name" value="GAL4"/>
    <property type="match status" value="1"/>
</dbReference>
<feature type="region of interest" description="Disordered" evidence="7">
    <location>
        <begin position="246"/>
        <end position="265"/>
    </location>
</feature>
<evidence type="ECO:0000256" key="7">
    <source>
        <dbReference type="SAM" id="MobiDB-lite"/>
    </source>
</evidence>
<evidence type="ECO:0000256" key="6">
    <source>
        <dbReference type="ARBA" id="ARBA00023242"/>
    </source>
</evidence>
<dbReference type="PROSITE" id="PS00463">
    <property type="entry name" value="ZN2_CY6_FUNGAL_1"/>
    <property type="match status" value="1"/>
</dbReference>
<dbReference type="SUPFAM" id="SSF57701">
    <property type="entry name" value="Zn2/Cys6 DNA-binding domain"/>
    <property type="match status" value="1"/>
</dbReference>
<organism evidence="9 10">
    <name type="scientific">Cyberlindnera jadinii (strain ATCC 18201 / CBS 1600 / BCRC 20928 / JCM 3617 / NBRC 0987 / NRRL Y-1542)</name>
    <name type="common">Torula yeast</name>
    <name type="synonym">Candida utilis</name>
    <dbReference type="NCBI Taxonomy" id="983966"/>
    <lineage>
        <taxon>Eukaryota</taxon>
        <taxon>Fungi</taxon>
        <taxon>Dikarya</taxon>
        <taxon>Ascomycota</taxon>
        <taxon>Saccharomycotina</taxon>
        <taxon>Saccharomycetes</taxon>
        <taxon>Phaffomycetales</taxon>
        <taxon>Phaffomycetaceae</taxon>
        <taxon>Cyberlindnera</taxon>
    </lineage>
</organism>
<keyword evidence="4" id="KW-0238">DNA-binding</keyword>
<dbReference type="GO" id="GO:0008270">
    <property type="term" value="F:zinc ion binding"/>
    <property type="evidence" value="ECO:0007669"/>
    <property type="project" value="InterPro"/>
</dbReference>
<dbReference type="GeneID" id="30989176"/>
<dbReference type="InterPro" id="IPR052360">
    <property type="entry name" value="Transcr_Regulatory_Proteins"/>
</dbReference>
<keyword evidence="10" id="KW-1185">Reference proteome</keyword>
<dbReference type="GO" id="GO:0003677">
    <property type="term" value="F:DNA binding"/>
    <property type="evidence" value="ECO:0007669"/>
    <property type="project" value="UniProtKB-KW"/>
</dbReference>
<dbReference type="RefSeq" id="XP_020071499.1">
    <property type="nucleotide sequence ID" value="XM_020214780.1"/>
</dbReference>
<name>A0A1E4S4T1_CYBJN</name>